<evidence type="ECO:0000256" key="4">
    <source>
        <dbReference type="SAM" id="MobiDB-lite"/>
    </source>
</evidence>
<dbReference type="Gene3D" id="3.30.70.3290">
    <property type="match status" value="1"/>
</dbReference>
<dbReference type="InterPro" id="IPR049490">
    <property type="entry name" value="C883_1060-like_KR_N"/>
</dbReference>
<dbReference type="SUPFAM" id="SSF47336">
    <property type="entry name" value="ACP-like"/>
    <property type="match status" value="1"/>
</dbReference>
<dbReference type="Proteomes" id="UP000518300">
    <property type="component" value="Unassembled WGS sequence"/>
</dbReference>
<dbReference type="InterPro" id="IPR020806">
    <property type="entry name" value="PKS_PP-bd"/>
</dbReference>
<dbReference type="CDD" id="cd08953">
    <property type="entry name" value="KR_2_SDR_x"/>
    <property type="match status" value="1"/>
</dbReference>
<gene>
    <name evidence="6" type="ORF">HG543_50695</name>
</gene>
<feature type="region of interest" description="Disordered" evidence="4">
    <location>
        <begin position="645"/>
        <end position="676"/>
    </location>
</feature>
<dbReference type="GO" id="GO:0005737">
    <property type="term" value="C:cytoplasm"/>
    <property type="evidence" value="ECO:0007669"/>
    <property type="project" value="TreeGrafter"/>
</dbReference>
<accession>A0A848LY15</accession>
<dbReference type="Gene3D" id="1.10.1200.10">
    <property type="entry name" value="ACP-like"/>
    <property type="match status" value="1"/>
</dbReference>
<dbReference type="Gene3D" id="3.40.50.720">
    <property type="entry name" value="NAD(P)-binding Rossmann-like Domain"/>
    <property type="match status" value="1"/>
</dbReference>
<dbReference type="GO" id="GO:0004312">
    <property type="term" value="F:fatty acid synthase activity"/>
    <property type="evidence" value="ECO:0007669"/>
    <property type="project" value="TreeGrafter"/>
</dbReference>
<dbReference type="PANTHER" id="PTHR43775">
    <property type="entry name" value="FATTY ACID SYNTHASE"/>
    <property type="match status" value="1"/>
</dbReference>
<dbReference type="Pfam" id="PF21394">
    <property type="entry name" value="Beta-ketacyl_N"/>
    <property type="match status" value="1"/>
</dbReference>
<dbReference type="EMBL" id="JABBJJ010000526">
    <property type="protein sequence ID" value="NMO23078.1"/>
    <property type="molecule type" value="Genomic_DNA"/>
</dbReference>
<dbReference type="SUPFAM" id="SSF51735">
    <property type="entry name" value="NAD(P)-binding Rossmann-fold domains"/>
    <property type="match status" value="2"/>
</dbReference>
<dbReference type="InterPro" id="IPR036291">
    <property type="entry name" value="NAD(P)-bd_dom_sf"/>
</dbReference>
<evidence type="ECO:0000313" key="7">
    <source>
        <dbReference type="Proteomes" id="UP000518300"/>
    </source>
</evidence>
<protein>
    <submittedName>
        <fullName evidence="6">KR domain-containing protein</fullName>
    </submittedName>
</protein>
<keyword evidence="7" id="KW-1185">Reference proteome</keyword>
<dbReference type="SMART" id="SM00823">
    <property type="entry name" value="PKS_PP"/>
    <property type="match status" value="1"/>
</dbReference>
<dbReference type="InterPro" id="IPR006162">
    <property type="entry name" value="Ppantetheine_attach_site"/>
</dbReference>
<evidence type="ECO:0000256" key="1">
    <source>
        <dbReference type="ARBA" id="ARBA00001957"/>
    </source>
</evidence>
<dbReference type="Pfam" id="PF00550">
    <property type="entry name" value="PP-binding"/>
    <property type="match status" value="1"/>
</dbReference>
<dbReference type="InterPro" id="IPR057326">
    <property type="entry name" value="KR_dom"/>
</dbReference>
<dbReference type="PROSITE" id="PS00012">
    <property type="entry name" value="PHOSPHOPANTETHEINE"/>
    <property type="match status" value="1"/>
</dbReference>
<sequence length="676" mass="73204">RDRDWRGLCSGERRRRVVLPTYPFQHKRHWMEPRAEVPVRSVALERQKDPADWFYLPSWKRTVPPRAAVAAPLRWLVFADARGLGDALARRLTEAGHTVHTVRPGDDFRAADDGTYEVAPARAETYAALLAALTEGGARPDRVVHLWSVDDAGGALEDVESSQDAGFFSLLFLAQALGGQGAGGPVHLTVVSTGVQSITGHEPLQPAKATLLGACRVLPREVPGLTCQSLDVEPPEDGAALERAVARLLPEVLGPAADGAVALRGAWRWAQDFEQVRLDAPAADAAPRLRERGTYLITGGLGGIGLVLAEHLARRVQARLVLVARTALPEPAEWEGWLASHGEEDAVSRRIRQVRALEALGSEVRVFQADVADLARMEDVLRRARECFGELHGVIHAAGIPAGGLAQLRTRQAVGDVFGPKVRGTWVLHTLLRDTPLDFLLLCSSRTAFTAEPGQVDHCAACAFQDAFAHWRATQGGTPVVSLGWDTWREVGQAVSTALPDAARGMREGMLASALSSAEGVDVFERVLAQLPAHVVVSTQDLPAAIARSATFLQDLMGSSEPEAAQAPGAAPSNLDEVEGALADIWRRLLGIERVERHENFFDLGGNSLIGLKVIGEVKRRFGVALPVVALFENPTLGAMARMLAHPEQEAPKHADRRGRGAKRREQMQQRRQPGR</sequence>
<evidence type="ECO:0000256" key="3">
    <source>
        <dbReference type="ARBA" id="ARBA00022553"/>
    </source>
</evidence>
<feature type="non-terminal residue" evidence="6">
    <location>
        <position position="1"/>
    </location>
</feature>
<dbReference type="InterPro" id="IPR036736">
    <property type="entry name" value="ACP-like_sf"/>
</dbReference>
<dbReference type="SMART" id="SM01294">
    <property type="entry name" value="PKS_PP_betabranch"/>
    <property type="match status" value="1"/>
</dbReference>
<dbReference type="GO" id="GO:0031177">
    <property type="term" value="F:phosphopantetheine binding"/>
    <property type="evidence" value="ECO:0007669"/>
    <property type="project" value="InterPro"/>
</dbReference>
<comment type="caution">
    <text evidence="6">The sequence shown here is derived from an EMBL/GenBank/DDBJ whole genome shotgun (WGS) entry which is preliminary data.</text>
</comment>
<evidence type="ECO:0000259" key="5">
    <source>
        <dbReference type="PROSITE" id="PS50075"/>
    </source>
</evidence>
<keyword evidence="2" id="KW-0596">Phosphopantetheine</keyword>
<dbReference type="GO" id="GO:0071770">
    <property type="term" value="P:DIM/DIP cell wall layer assembly"/>
    <property type="evidence" value="ECO:0007669"/>
    <property type="project" value="TreeGrafter"/>
</dbReference>
<comment type="cofactor">
    <cofactor evidence="1">
        <name>pantetheine 4'-phosphate</name>
        <dbReference type="ChEBI" id="CHEBI:47942"/>
    </cofactor>
</comment>
<evidence type="ECO:0000313" key="6">
    <source>
        <dbReference type="EMBL" id="NMO23078.1"/>
    </source>
</evidence>
<dbReference type="InterPro" id="IPR009081">
    <property type="entry name" value="PP-bd_ACP"/>
</dbReference>
<dbReference type="GO" id="GO:0006633">
    <property type="term" value="P:fatty acid biosynthetic process"/>
    <property type="evidence" value="ECO:0007669"/>
    <property type="project" value="TreeGrafter"/>
</dbReference>
<dbReference type="InterPro" id="IPR013968">
    <property type="entry name" value="PKS_KR"/>
</dbReference>
<name>A0A848LY15_9BACT</name>
<dbReference type="RefSeq" id="WP_169352187.1">
    <property type="nucleotide sequence ID" value="NZ_JABBJJ010000526.1"/>
</dbReference>
<evidence type="ECO:0000256" key="2">
    <source>
        <dbReference type="ARBA" id="ARBA00022450"/>
    </source>
</evidence>
<dbReference type="FunFam" id="1.10.1200.10:FF:000005">
    <property type="entry name" value="Nonribosomal peptide synthetase 1"/>
    <property type="match status" value="1"/>
</dbReference>
<dbReference type="InterPro" id="IPR050091">
    <property type="entry name" value="PKS_NRPS_Biosynth_Enz"/>
</dbReference>
<reference evidence="6 7" key="1">
    <citation type="submission" date="2020-04" db="EMBL/GenBank/DDBJ databases">
        <title>Draft genome of Pyxidicoccus fallax type strain.</title>
        <authorList>
            <person name="Whitworth D.E."/>
        </authorList>
    </citation>
    <scope>NUCLEOTIDE SEQUENCE [LARGE SCALE GENOMIC DNA]</scope>
    <source>
        <strain evidence="6 7">DSM 14698</strain>
    </source>
</reference>
<proteinExistence type="predicted"/>
<keyword evidence="3" id="KW-0597">Phosphoprotein</keyword>
<dbReference type="Pfam" id="PF08659">
    <property type="entry name" value="KR"/>
    <property type="match status" value="1"/>
</dbReference>
<feature type="domain" description="Carrier" evidence="5">
    <location>
        <begin position="573"/>
        <end position="648"/>
    </location>
</feature>
<dbReference type="PROSITE" id="PS50075">
    <property type="entry name" value="CARRIER"/>
    <property type="match status" value="1"/>
</dbReference>
<organism evidence="6 7">
    <name type="scientific">Pyxidicoccus fallax</name>
    <dbReference type="NCBI Taxonomy" id="394095"/>
    <lineage>
        <taxon>Bacteria</taxon>
        <taxon>Pseudomonadati</taxon>
        <taxon>Myxococcota</taxon>
        <taxon>Myxococcia</taxon>
        <taxon>Myxococcales</taxon>
        <taxon>Cystobacterineae</taxon>
        <taxon>Myxococcaceae</taxon>
        <taxon>Pyxidicoccus</taxon>
    </lineage>
</organism>
<dbReference type="PANTHER" id="PTHR43775:SF37">
    <property type="entry name" value="SI:DKEY-61P9.11"/>
    <property type="match status" value="1"/>
</dbReference>
<dbReference type="SMART" id="SM00822">
    <property type="entry name" value="PKS_KR"/>
    <property type="match status" value="1"/>
</dbReference>
<feature type="compositionally biased region" description="Basic and acidic residues" evidence="4">
    <location>
        <begin position="645"/>
        <end position="654"/>
    </location>
</feature>
<dbReference type="GO" id="GO:0005886">
    <property type="term" value="C:plasma membrane"/>
    <property type="evidence" value="ECO:0007669"/>
    <property type="project" value="TreeGrafter"/>
</dbReference>
<dbReference type="AlphaFoldDB" id="A0A848LY15"/>